<organism evidence="1 2">
    <name type="scientific">Lacihabitans soyangensis</name>
    <dbReference type="NCBI Taxonomy" id="869394"/>
    <lineage>
        <taxon>Bacteria</taxon>
        <taxon>Pseudomonadati</taxon>
        <taxon>Bacteroidota</taxon>
        <taxon>Cytophagia</taxon>
        <taxon>Cytophagales</taxon>
        <taxon>Leadbetterellaceae</taxon>
        <taxon>Lacihabitans</taxon>
    </lineage>
</organism>
<dbReference type="EMBL" id="RJUF01000003">
    <property type="protein sequence ID" value="MCP9761878.1"/>
    <property type="molecule type" value="Genomic_DNA"/>
</dbReference>
<protein>
    <recommendedName>
        <fullName evidence="3">Saccharopine dehydrogenase NADP binding domain-containing protein</fullName>
    </recommendedName>
</protein>
<evidence type="ECO:0000313" key="2">
    <source>
        <dbReference type="Proteomes" id="UP001204144"/>
    </source>
</evidence>
<dbReference type="AlphaFoldDB" id="A0AAE3GZ19"/>
<name>A0AAE3GZ19_9BACT</name>
<accession>A0AAE3GZ19</accession>
<reference evidence="1 2" key="1">
    <citation type="submission" date="2018-11" db="EMBL/GenBank/DDBJ databases">
        <title>Novel bacteria species description.</title>
        <authorList>
            <person name="Han J.-H."/>
        </authorList>
    </citation>
    <scope>NUCLEOTIDE SEQUENCE [LARGE SCALE GENOMIC DNA]</scope>
    <source>
        <strain evidence="1 2">KCTC23259</strain>
    </source>
</reference>
<evidence type="ECO:0008006" key="3">
    <source>
        <dbReference type="Google" id="ProtNLM"/>
    </source>
</evidence>
<proteinExistence type="predicted"/>
<dbReference type="Proteomes" id="UP001204144">
    <property type="component" value="Unassembled WGS sequence"/>
</dbReference>
<gene>
    <name evidence="1" type="ORF">EGI31_02845</name>
</gene>
<dbReference type="SUPFAM" id="SSF51735">
    <property type="entry name" value="NAD(P)-binding Rossmann-fold domains"/>
    <property type="match status" value="1"/>
</dbReference>
<dbReference type="Gene3D" id="3.40.50.720">
    <property type="entry name" value="NAD(P)-binding Rossmann-like Domain"/>
    <property type="match status" value="1"/>
</dbReference>
<dbReference type="InterPro" id="IPR036291">
    <property type="entry name" value="NAD(P)-bd_dom_sf"/>
</dbReference>
<dbReference type="RefSeq" id="WP_255035620.1">
    <property type="nucleotide sequence ID" value="NZ_RJUF01000003.1"/>
</dbReference>
<comment type="caution">
    <text evidence="1">The sequence shown here is derived from an EMBL/GenBank/DDBJ whole genome shotgun (WGS) entry which is preliminary data.</text>
</comment>
<keyword evidence="2" id="KW-1185">Reference proteome</keyword>
<sequence>MEILILGGKGELGRQIVKACAKAGYNCTSSSRNPQKSEVYFDWMVCKTFENAFNYDVVINAAPVPDFELYFDFVKQTLTQKRIFVETTANSSLVQAIIAFQEQNKSTSLGLFVHGVGLFPGVSNFLFRAATKQLPETSKATFNVKYSVFSKAGRDMCQLMAESLTRPSVYYQDQEWFAEKSIGPIAVFQEKAQQKNTWKGFLADLPDTQYFAAIRSDLKFIGSYFSPMADALFTLLKLFNYAPKGAVFVKLYAQSFYFMRGILFKNRTSEMIISVVINDKDISQIKVKDAIYAAGVGVAAILPFLSNQTGVLRVDELVEPEVFFEKLKHNESDVFEFRM</sequence>
<evidence type="ECO:0000313" key="1">
    <source>
        <dbReference type="EMBL" id="MCP9761878.1"/>
    </source>
</evidence>